<gene>
    <name evidence="1" type="ORF">Bca52824_035684</name>
</gene>
<dbReference type="AlphaFoldDB" id="A0A8X7S3M6"/>
<comment type="caution">
    <text evidence="1">The sequence shown here is derived from an EMBL/GenBank/DDBJ whole genome shotgun (WGS) entry which is preliminary data.</text>
</comment>
<sequence>MRLVCIEMEDKDIVISPCTEGAPTMVETRVLVEVECIDEDSLVMTREEELEVTNPRPGACNAMSNLSFLFDLT</sequence>
<organism evidence="1 2">
    <name type="scientific">Brassica carinata</name>
    <name type="common">Ethiopian mustard</name>
    <name type="synonym">Abyssinian cabbage</name>
    <dbReference type="NCBI Taxonomy" id="52824"/>
    <lineage>
        <taxon>Eukaryota</taxon>
        <taxon>Viridiplantae</taxon>
        <taxon>Streptophyta</taxon>
        <taxon>Embryophyta</taxon>
        <taxon>Tracheophyta</taxon>
        <taxon>Spermatophyta</taxon>
        <taxon>Magnoliopsida</taxon>
        <taxon>eudicotyledons</taxon>
        <taxon>Gunneridae</taxon>
        <taxon>Pentapetalae</taxon>
        <taxon>rosids</taxon>
        <taxon>malvids</taxon>
        <taxon>Brassicales</taxon>
        <taxon>Brassicaceae</taxon>
        <taxon>Brassiceae</taxon>
        <taxon>Brassica</taxon>
    </lineage>
</organism>
<reference evidence="1 2" key="1">
    <citation type="submission" date="2020-02" db="EMBL/GenBank/DDBJ databases">
        <authorList>
            <person name="Ma Q."/>
            <person name="Huang Y."/>
            <person name="Song X."/>
            <person name="Pei D."/>
        </authorList>
    </citation>
    <scope>NUCLEOTIDE SEQUENCE [LARGE SCALE GENOMIC DNA]</scope>
    <source>
        <strain evidence="1">Sxm20200214</strain>
        <tissue evidence="1">Leaf</tissue>
    </source>
</reference>
<accession>A0A8X7S3M6</accession>
<evidence type="ECO:0000313" key="1">
    <source>
        <dbReference type="EMBL" id="KAG2299212.1"/>
    </source>
</evidence>
<dbReference type="EMBL" id="JAAMPC010000008">
    <property type="protein sequence ID" value="KAG2299212.1"/>
    <property type="molecule type" value="Genomic_DNA"/>
</dbReference>
<dbReference type="Proteomes" id="UP000886595">
    <property type="component" value="Unassembled WGS sequence"/>
</dbReference>
<proteinExistence type="predicted"/>
<protein>
    <submittedName>
        <fullName evidence="1">Uncharacterized protein</fullName>
    </submittedName>
</protein>
<name>A0A8X7S3M6_BRACI</name>
<evidence type="ECO:0000313" key="2">
    <source>
        <dbReference type="Proteomes" id="UP000886595"/>
    </source>
</evidence>
<keyword evidence="2" id="KW-1185">Reference proteome</keyword>